<dbReference type="SUPFAM" id="SSF49482">
    <property type="entry name" value="Aromatic compound dioxygenase"/>
    <property type="match status" value="2"/>
</dbReference>
<dbReference type="PANTHER" id="PTHR34315">
    <property type="match status" value="1"/>
</dbReference>
<protein>
    <recommendedName>
        <fullName evidence="3">Intradiol ring-cleavage dioxygenases domain-containing protein</fullName>
    </recommendedName>
</protein>
<organism evidence="1 2">
    <name type="scientific">Leucocoprinus leucothites</name>
    <dbReference type="NCBI Taxonomy" id="201217"/>
    <lineage>
        <taxon>Eukaryota</taxon>
        <taxon>Fungi</taxon>
        <taxon>Dikarya</taxon>
        <taxon>Basidiomycota</taxon>
        <taxon>Agaricomycotina</taxon>
        <taxon>Agaricomycetes</taxon>
        <taxon>Agaricomycetidae</taxon>
        <taxon>Agaricales</taxon>
        <taxon>Agaricineae</taxon>
        <taxon>Agaricaceae</taxon>
        <taxon>Leucocoprinus</taxon>
    </lineage>
</organism>
<dbReference type="CDD" id="cd03457">
    <property type="entry name" value="intradiol_dioxygenase_like"/>
    <property type="match status" value="1"/>
</dbReference>
<dbReference type="PANTHER" id="PTHR34315:SF4">
    <property type="entry name" value="INTRADIOL RING-CLEAVAGE DIOXYGENASES DOMAIN-CONTAINING PROTEIN"/>
    <property type="match status" value="1"/>
</dbReference>
<dbReference type="Gene3D" id="2.60.130.10">
    <property type="entry name" value="Aromatic compound dioxygenase"/>
    <property type="match status" value="2"/>
</dbReference>
<dbReference type="Proteomes" id="UP000559027">
    <property type="component" value="Unassembled WGS sequence"/>
</dbReference>
<name>A0A8H5D5P3_9AGAR</name>
<keyword evidence="2" id="KW-1185">Reference proteome</keyword>
<comment type="caution">
    <text evidence="1">The sequence shown here is derived from an EMBL/GenBank/DDBJ whole genome shotgun (WGS) entry which is preliminary data.</text>
</comment>
<dbReference type="InterPro" id="IPR015889">
    <property type="entry name" value="Intradiol_dOase_core"/>
</dbReference>
<dbReference type="OrthoDB" id="121380at2759"/>
<dbReference type="GO" id="GO:0016702">
    <property type="term" value="F:oxidoreductase activity, acting on single donors with incorporation of molecular oxygen, incorporation of two atoms of oxygen"/>
    <property type="evidence" value="ECO:0007669"/>
    <property type="project" value="InterPro"/>
</dbReference>
<evidence type="ECO:0000313" key="1">
    <source>
        <dbReference type="EMBL" id="KAF5354081.1"/>
    </source>
</evidence>
<proteinExistence type="predicted"/>
<evidence type="ECO:0008006" key="3">
    <source>
        <dbReference type="Google" id="ProtNLM"/>
    </source>
</evidence>
<dbReference type="AlphaFoldDB" id="A0A8H5D5P3"/>
<evidence type="ECO:0000313" key="2">
    <source>
        <dbReference type="Proteomes" id="UP000559027"/>
    </source>
</evidence>
<accession>A0A8H5D5P3</accession>
<dbReference type="EMBL" id="JAACJO010000009">
    <property type="protein sequence ID" value="KAF5354081.1"/>
    <property type="molecule type" value="Genomic_DNA"/>
</dbReference>
<dbReference type="GO" id="GO:0005506">
    <property type="term" value="F:iron ion binding"/>
    <property type="evidence" value="ECO:0007669"/>
    <property type="project" value="InterPro"/>
</dbReference>
<gene>
    <name evidence="1" type="ORF">D9756_007333</name>
</gene>
<reference evidence="1 2" key="1">
    <citation type="journal article" date="2020" name="ISME J.">
        <title>Uncovering the hidden diversity of litter-decomposition mechanisms in mushroom-forming fungi.</title>
        <authorList>
            <person name="Floudas D."/>
            <person name="Bentzer J."/>
            <person name="Ahren D."/>
            <person name="Johansson T."/>
            <person name="Persson P."/>
            <person name="Tunlid A."/>
        </authorList>
    </citation>
    <scope>NUCLEOTIDE SEQUENCE [LARGE SCALE GENOMIC DNA]</scope>
    <source>
        <strain evidence="1 2">CBS 146.42</strain>
    </source>
</reference>
<sequence>MLVCASLSAAHKTPKTPEEIEIQRALQAAAYHCAPAVDQYTAARKRAWTRQALAGNGALPGQQVFFNNDELEFSTLPSSEDQTLMGCTPVSTATIQNNTCILTPEVTEGPYYHEAGHPLRQNIAELQSGLLLMLDIGVIDVNTCKPLPNVLVDIWQTNATGYYSGHPGPGPNPGEPGPPNEPVLFPRTKPKETFLRGAWPTGDNGVVQFTSIFPGYYQGRATHVHAKVLPEWKPFENGTFSTGRVVHVGQFFFEDEINMQIDKMYPYAENPIAHTVGRTRNWQDFLNIFEDAWGPEGKYNPIFKVHFLGGIINQGLIGYITMNNLEPCYDGHFLDPGPNYFEKQTQKSEPEGRVVYLSFSPYFSAMRVFTSTLFASLVLVAPLAIAHQEPKTPEEIEVQRALQAAAYHCAPAVERFTAARKRSWARKVLAGRPELPGYQELFAAGVYEDQPETLPAEESGDQTIMGCTPISTSKIQNNTCILTPVTTEGPYYHEAGHLIRQNIAEEQDGLLLLLDIGVIDVNTCKPLPNVLVDIWQANATGHYAGHPLPKPEHANAKPQVGGKRNGLLPPFPRTVQEETWLRGAWPTDENGVAQFTSYYTGRATHVHAKVFPEWTTHENGTFSGKRLVHVGQFFFDDDINLVVDKMHPYTENPIRNTHGRTRNWRDSLNIFEDSLGPEGKYNPVFKTHLLGGVVRQGLIGYITMGVDANADHDNFWKG</sequence>